<evidence type="ECO:0000256" key="3">
    <source>
        <dbReference type="RuleBase" id="RU000384"/>
    </source>
</evidence>
<dbReference type="Gene3D" id="3.40.50.300">
    <property type="entry name" value="P-loop containing nucleotide triphosphate hydrolases"/>
    <property type="match status" value="1"/>
</dbReference>
<feature type="domain" description="GS catalytic" evidence="5">
    <location>
        <begin position="1008"/>
        <end position="1329"/>
    </location>
</feature>
<dbReference type="Gene3D" id="1.25.40.10">
    <property type="entry name" value="Tetratricopeptide repeat domain"/>
    <property type="match status" value="2"/>
</dbReference>
<gene>
    <name evidence="6" type="ORF">CEP54_015641</name>
</gene>
<reference evidence="6 7" key="1">
    <citation type="submission" date="2017-06" db="EMBL/GenBank/DDBJ databases">
        <title>Comparative genomic analysis of Ambrosia Fusariam Clade fungi.</title>
        <authorList>
            <person name="Stajich J.E."/>
            <person name="Carrillo J."/>
            <person name="Kijimoto T."/>
            <person name="Eskalen A."/>
            <person name="O'Donnell K."/>
            <person name="Kasson M."/>
        </authorList>
    </citation>
    <scope>NUCLEOTIDE SEQUENCE [LARGE SCALE GENOMIC DNA]</scope>
    <source>
        <strain evidence="6 7">NRRL62584</strain>
    </source>
</reference>
<dbReference type="SMART" id="SM01230">
    <property type="entry name" value="Gln-synt_C"/>
    <property type="match status" value="1"/>
</dbReference>
<dbReference type="InterPro" id="IPR011990">
    <property type="entry name" value="TPR-like_helical_dom_sf"/>
</dbReference>
<evidence type="ECO:0000313" key="7">
    <source>
        <dbReference type="Proteomes" id="UP000288168"/>
    </source>
</evidence>
<proteinExistence type="inferred from homology"/>
<name>A0A428NMH8_9HYPO</name>
<dbReference type="Pfam" id="PF00120">
    <property type="entry name" value="Gln-synt_C"/>
    <property type="match status" value="1"/>
</dbReference>
<dbReference type="STRING" id="1325734.A0A428NMH8"/>
<keyword evidence="1" id="KW-0436">Ligase</keyword>
<dbReference type="InterPro" id="IPR002182">
    <property type="entry name" value="NB-ARC"/>
</dbReference>
<evidence type="ECO:0000259" key="5">
    <source>
        <dbReference type="PROSITE" id="PS51987"/>
    </source>
</evidence>
<dbReference type="PROSITE" id="PS51987">
    <property type="entry name" value="GS_CATALYTIC"/>
    <property type="match status" value="1"/>
</dbReference>
<organism evidence="6 7">
    <name type="scientific">Fusarium duplospermum</name>
    <dbReference type="NCBI Taxonomy" id="1325734"/>
    <lineage>
        <taxon>Eukaryota</taxon>
        <taxon>Fungi</taxon>
        <taxon>Dikarya</taxon>
        <taxon>Ascomycota</taxon>
        <taxon>Pezizomycotina</taxon>
        <taxon>Sordariomycetes</taxon>
        <taxon>Hypocreomycetidae</taxon>
        <taxon>Hypocreales</taxon>
        <taxon>Nectriaceae</taxon>
        <taxon>Fusarium</taxon>
        <taxon>Fusarium solani species complex</taxon>
    </lineage>
</organism>
<comment type="similarity">
    <text evidence="2 3">Belongs to the glutamine synthetase family.</text>
</comment>
<dbReference type="InterPro" id="IPR014746">
    <property type="entry name" value="Gln_synth/guanido_kin_cat_dom"/>
</dbReference>
<dbReference type="PANTHER" id="PTHR43785">
    <property type="entry name" value="GAMMA-GLUTAMYLPUTRESCINE SYNTHETASE"/>
    <property type="match status" value="1"/>
</dbReference>
<dbReference type="InterPro" id="IPR008146">
    <property type="entry name" value="Gln_synth_cat_dom"/>
</dbReference>
<dbReference type="GO" id="GO:0004356">
    <property type="term" value="F:glutamine synthetase activity"/>
    <property type="evidence" value="ECO:0007669"/>
    <property type="project" value="InterPro"/>
</dbReference>
<sequence length="1329" mass="151244">MDTLELEQFFQTEWLSTVKECQEKIKDREDKRTVRSFRNYDDIVEHLINDPDEPLSEAVLRDLSMIRPRLIELRDFSDDFTKELGPRLDPSLFWGLMGLMVTAAAQIQEQGATHRVVQILKKLSRDVEILKGYCSNDAPRSNKLKEAVFEIFVSSTKLFADVAEFLRDDDHFMRCDPARQDVWKPLKDMFEVATRDIEESLKAMERTVTLSSNKAWLYSLMSPSPRTWKDDATLPCVMLPPARNAKFFNRHEVISRIEEHFNQPSSQAFRSIALYGMAGVGKTHVAMKYAQSLAAAQQVSAVLWVEGETEMKVKQSFTDIARRLQLPNYVPHSHDDNRLLVLTWLQQTNARWLIVYDNVDSFEVLHSHWPSSAAKGHALITTRNTTLAYEPAETGIEVSAWDKETGSQFLLHLLSGHIRADMLANEAKSALELSERLSGHALALAKMGGVIHRRSWTIHELVEVYDRQLELKHGIGPVWQISFQNLNTYSSCLLSIFALCSADKIPQGLLEPDTPKSLPKGLEWFADREKLSQAMEELQTLSLIKRDREDHMISVHRLIQTHFRWFLGAEGRQDAHAKASKLLYLAFPQRAPQLQHYWERCSLYVQHIMALKDAFKEDHQQNPEFTACREFCEVATTCERFLLEQHEFQGLQDLCAVNEDALSTLRGEKGLYDMRSSNPSYLGQMYLRSGYHQQGVDCLKRSLNIRAQEEDGDEMEVSWAEHNLGEAYVTMGELDTAHGWFKRAAETWKRWALTEPRGDKPEASPFQQMSMATCLLYMGRIQEARHVLEPPLQEYLKTATENWTNAAYATFLLGRIEMIENNLSIAEDYFMQAQNLWLSRDTARTSYFNGACMYRMGCCALDQGKVDAAIKHITDALVVTNIHKNYMVGEHARCLYKLSQAFYQDIGKEMEAEAMLQEAENLYFFRRKGRKGTPTEQDYDGLSITSWPAPRDRDPERPSGQCYLIPDFDSLRLHPNHDEQAAIFCYFGHSTPTEPSLSAISFKAPTCPRRALDQAIWSLKQFGLDSRVGFELEFGCKQTRHNTGQVKEQVHQSSGLRALESFMLPVLCSITDSLESVGIPIEQFHCEGSENAYELVTGPLPPLEAVDALTTSKETARRVCRHQNIDLTFDPSPPAINGLHANISITGPESEMLEDYFLAGILAHMKALCGFALVRPESYDRTVPGQWCAGRYVAWGTENRELVVRKRRSCLWELRVPDAAAQMHLFVAGVLISGAAGIQNKTELTLLDCPADPTLLSAHDRMRYGIVDQLPSSPGEAFHALLKDRLMVQHFGEDLLTTYVAVQEAFNNQLENVGPKGSDVRRDWLTARI</sequence>
<dbReference type="OrthoDB" id="6161812at2759"/>
<dbReference type="Pfam" id="PF00931">
    <property type="entry name" value="NB-ARC"/>
    <property type="match status" value="1"/>
</dbReference>
<dbReference type="Gene3D" id="3.30.590.10">
    <property type="entry name" value="Glutamine synthetase/guanido kinase, catalytic domain"/>
    <property type="match status" value="1"/>
</dbReference>
<dbReference type="Pfam" id="PF13424">
    <property type="entry name" value="TPR_12"/>
    <property type="match status" value="1"/>
</dbReference>
<dbReference type="InterPro" id="IPR056681">
    <property type="entry name" value="DUF7779"/>
</dbReference>
<dbReference type="Proteomes" id="UP000288168">
    <property type="component" value="Unassembled WGS sequence"/>
</dbReference>
<evidence type="ECO:0000313" key="6">
    <source>
        <dbReference type="EMBL" id="RSL41993.1"/>
    </source>
</evidence>
<dbReference type="SUPFAM" id="SSF55931">
    <property type="entry name" value="Glutamine synthetase/guanido kinase"/>
    <property type="match status" value="1"/>
</dbReference>
<dbReference type="SUPFAM" id="SSF52540">
    <property type="entry name" value="P-loop containing nucleoside triphosphate hydrolases"/>
    <property type="match status" value="1"/>
</dbReference>
<evidence type="ECO:0000256" key="2">
    <source>
        <dbReference type="PROSITE-ProRule" id="PRU01331"/>
    </source>
</evidence>
<evidence type="ECO:0000256" key="4">
    <source>
        <dbReference type="SAM" id="MobiDB-lite"/>
    </source>
</evidence>
<evidence type="ECO:0000256" key="1">
    <source>
        <dbReference type="ARBA" id="ARBA00022598"/>
    </source>
</evidence>
<comment type="caution">
    <text evidence="6">The sequence shown here is derived from an EMBL/GenBank/DDBJ whole genome shotgun (WGS) entry which is preliminary data.</text>
</comment>
<dbReference type="EMBL" id="NKCI01000389">
    <property type="protein sequence ID" value="RSL41993.1"/>
    <property type="molecule type" value="Genomic_DNA"/>
</dbReference>
<accession>A0A428NMH8</accession>
<dbReference type="GO" id="GO:0043531">
    <property type="term" value="F:ADP binding"/>
    <property type="evidence" value="ECO:0007669"/>
    <property type="project" value="InterPro"/>
</dbReference>
<dbReference type="SUPFAM" id="SSF48452">
    <property type="entry name" value="TPR-like"/>
    <property type="match status" value="1"/>
</dbReference>
<dbReference type="PANTHER" id="PTHR43785:SF2">
    <property type="entry name" value="TYPE-1 GLUTAMINE SYNTHETASE 1"/>
    <property type="match status" value="1"/>
</dbReference>
<dbReference type="Pfam" id="PF25000">
    <property type="entry name" value="DUF7779"/>
    <property type="match status" value="1"/>
</dbReference>
<feature type="region of interest" description="Disordered" evidence="4">
    <location>
        <begin position="932"/>
        <end position="958"/>
    </location>
</feature>
<dbReference type="InterPro" id="IPR027417">
    <property type="entry name" value="P-loop_NTPase"/>
</dbReference>
<protein>
    <recommendedName>
        <fullName evidence="5">GS catalytic domain-containing protein</fullName>
    </recommendedName>
</protein>
<keyword evidence="7" id="KW-1185">Reference proteome</keyword>